<evidence type="ECO:0000313" key="2">
    <source>
        <dbReference type="Proteomes" id="UP000823775"/>
    </source>
</evidence>
<dbReference type="EMBL" id="JACEIK010001785">
    <property type="protein sequence ID" value="MCD7472152.1"/>
    <property type="molecule type" value="Genomic_DNA"/>
</dbReference>
<protein>
    <submittedName>
        <fullName evidence="1">Uncharacterized protein</fullName>
    </submittedName>
</protein>
<accession>A0ABS8TKT4</accession>
<comment type="caution">
    <text evidence="1">The sequence shown here is derived from an EMBL/GenBank/DDBJ whole genome shotgun (WGS) entry which is preliminary data.</text>
</comment>
<dbReference type="Proteomes" id="UP000823775">
    <property type="component" value="Unassembled WGS sequence"/>
</dbReference>
<reference evidence="1 2" key="1">
    <citation type="journal article" date="2021" name="BMC Genomics">
        <title>Datura genome reveals duplications of psychoactive alkaloid biosynthetic genes and high mutation rate following tissue culture.</title>
        <authorList>
            <person name="Rajewski A."/>
            <person name="Carter-House D."/>
            <person name="Stajich J."/>
            <person name="Litt A."/>
        </authorList>
    </citation>
    <scope>NUCLEOTIDE SEQUENCE [LARGE SCALE GENOMIC DNA]</scope>
    <source>
        <strain evidence="1">AR-01</strain>
    </source>
</reference>
<gene>
    <name evidence="1" type="ORF">HAX54_013151</name>
</gene>
<sequence>MEAELGDNRHTFHVHQTEKHDKVKGVGSSTTSAILRRVGDDLKGEEQAYLTTIPKESRGTLISPVTSTSLSTLAIAGASDTKAGVESETLVIAIAPPLTSPPAFRMPQTSRPMCPDQEVLKSCPEGLEQMEGTNNSYVLTTGCCVIHNMKEAKVVLTQRII</sequence>
<proteinExistence type="predicted"/>
<keyword evidence="2" id="KW-1185">Reference proteome</keyword>
<organism evidence="1 2">
    <name type="scientific">Datura stramonium</name>
    <name type="common">Jimsonweed</name>
    <name type="synonym">Common thornapple</name>
    <dbReference type="NCBI Taxonomy" id="4076"/>
    <lineage>
        <taxon>Eukaryota</taxon>
        <taxon>Viridiplantae</taxon>
        <taxon>Streptophyta</taxon>
        <taxon>Embryophyta</taxon>
        <taxon>Tracheophyta</taxon>
        <taxon>Spermatophyta</taxon>
        <taxon>Magnoliopsida</taxon>
        <taxon>eudicotyledons</taxon>
        <taxon>Gunneridae</taxon>
        <taxon>Pentapetalae</taxon>
        <taxon>asterids</taxon>
        <taxon>lamiids</taxon>
        <taxon>Solanales</taxon>
        <taxon>Solanaceae</taxon>
        <taxon>Solanoideae</taxon>
        <taxon>Datureae</taxon>
        <taxon>Datura</taxon>
    </lineage>
</organism>
<evidence type="ECO:0000313" key="1">
    <source>
        <dbReference type="EMBL" id="MCD7472152.1"/>
    </source>
</evidence>
<name>A0ABS8TKT4_DATST</name>